<reference evidence="2 3" key="1">
    <citation type="journal article" date="2009" name="PLoS Genet.">
        <title>The genome of Nectria haematococca: contribution of supernumerary chromosomes to gene expansion.</title>
        <authorList>
            <person name="Coleman J.J."/>
            <person name="Rounsley S.D."/>
            <person name="Rodriguez-Carres M."/>
            <person name="Kuo A."/>
            <person name="Wasmann C.C."/>
            <person name="Grimwood J."/>
            <person name="Schmutz J."/>
            <person name="Taga M."/>
            <person name="White G.J."/>
            <person name="Zhou S."/>
            <person name="Schwartz D.C."/>
            <person name="Freitag M."/>
            <person name="Ma L.J."/>
            <person name="Danchin E.G."/>
            <person name="Henrissat B."/>
            <person name="Coutinho P.M."/>
            <person name="Nelson D.R."/>
            <person name="Straney D."/>
            <person name="Napoli C.A."/>
            <person name="Barker B.M."/>
            <person name="Gribskov M."/>
            <person name="Rep M."/>
            <person name="Kroken S."/>
            <person name="Molnar I."/>
            <person name="Rensing C."/>
            <person name="Kennell J.C."/>
            <person name="Zamora J."/>
            <person name="Farman M.L."/>
            <person name="Selker E.U."/>
            <person name="Salamov A."/>
            <person name="Shapiro H."/>
            <person name="Pangilinan J."/>
            <person name="Lindquist E."/>
            <person name="Lamers C."/>
            <person name="Grigoriev I.V."/>
            <person name="Geiser D.M."/>
            <person name="Covert S.F."/>
            <person name="Temporini E."/>
            <person name="Vanetten H.D."/>
        </authorList>
    </citation>
    <scope>NUCLEOTIDE SEQUENCE [LARGE SCALE GENOMIC DNA]</scope>
    <source>
        <strain evidence="3">ATCC MYA-4622 / CBS 123669 / FGSC 9596 / NRRL 45880 / 77-13-4</strain>
    </source>
</reference>
<dbReference type="EMBL" id="GG698996">
    <property type="protein sequence ID" value="EEU33725.1"/>
    <property type="molecule type" value="Genomic_DNA"/>
</dbReference>
<dbReference type="eggNOG" id="ENOG502SD64">
    <property type="taxonomic scope" value="Eukaryota"/>
</dbReference>
<evidence type="ECO:0000313" key="3">
    <source>
        <dbReference type="Proteomes" id="UP000005206"/>
    </source>
</evidence>
<feature type="region of interest" description="Disordered" evidence="1">
    <location>
        <begin position="43"/>
        <end position="64"/>
    </location>
</feature>
<dbReference type="HOGENOM" id="CLU_1578944_0_0_1"/>
<accession>C7ZQI4</accession>
<evidence type="ECO:0000256" key="1">
    <source>
        <dbReference type="SAM" id="MobiDB-lite"/>
    </source>
</evidence>
<name>C7ZQI4_FUSV7</name>
<protein>
    <submittedName>
        <fullName evidence="2">Uncharacterized protein</fullName>
    </submittedName>
</protein>
<dbReference type="Proteomes" id="UP000005206">
    <property type="component" value="Unassembled WGS sequence"/>
</dbReference>
<dbReference type="InParanoid" id="C7ZQI4"/>
<organism evidence="2 3">
    <name type="scientific">Fusarium vanettenii (strain ATCC MYA-4622 / CBS 123669 / FGSC 9596 / NRRL 45880 / 77-13-4)</name>
    <name type="common">Fusarium solani subsp. pisi</name>
    <dbReference type="NCBI Taxonomy" id="660122"/>
    <lineage>
        <taxon>Eukaryota</taxon>
        <taxon>Fungi</taxon>
        <taxon>Dikarya</taxon>
        <taxon>Ascomycota</taxon>
        <taxon>Pezizomycotina</taxon>
        <taxon>Sordariomycetes</taxon>
        <taxon>Hypocreomycetidae</taxon>
        <taxon>Hypocreales</taxon>
        <taxon>Nectriaceae</taxon>
        <taxon>Fusarium</taxon>
        <taxon>Fusarium solani species complex</taxon>
        <taxon>Fusarium vanettenii</taxon>
    </lineage>
</organism>
<dbReference type="RefSeq" id="XP_003039438.1">
    <property type="nucleotide sequence ID" value="XM_003039392.1"/>
</dbReference>
<sequence length="169" mass="18941">MSAKKDLLIRDLDFISHENGFNEANPSDPSYATQVSDQGFLVRSHSMGPGAKEENASNLRKKNDGDCQLQWSDDASSSFRTQGKFTIAIAYTLKLHKLREPLFPESLLVNAPVSLQDYDSAMQKLRQECYEAQCFTNAPHIDFGLRRNLEHILSVCSIPVDPADKGELH</sequence>
<gene>
    <name evidence="2" type="ORF">NECHADRAFT_89210</name>
</gene>
<evidence type="ECO:0000313" key="2">
    <source>
        <dbReference type="EMBL" id="EEU33725.1"/>
    </source>
</evidence>
<dbReference type="VEuPathDB" id="FungiDB:NECHADRAFT_89210"/>
<feature type="compositionally biased region" description="Basic and acidic residues" evidence="1">
    <location>
        <begin position="51"/>
        <end position="64"/>
    </location>
</feature>
<dbReference type="OrthoDB" id="5361176at2759"/>
<keyword evidence="3" id="KW-1185">Reference proteome</keyword>
<dbReference type="AlphaFoldDB" id="C7ZQI4"/>
<dbReference type="GeneID" id="9666960"/>
<dbReference type="KEGG" id="nhe:NECHADRAFT_89210"/>
<proteinExistence type="predicted"/>